<organism evidence="1 2">
    <name type="scientific">Actinokineospora iranica</name>
    <dbReference type="NCBI Taxonomy" id="1271860"/>
    <lineage>
        <taxon>Bacteria</taxon>
        <taxon>Bacillati</taxon>
        <taxon>Actinomycetota</taxon>
        <taxon>Actinomycetes</taxon>
        <taxon>Pseudonocardiales</taxon>
        <taxon>Pseudonocardiaceae</taxon>
        <taxon>Actinokineospora</taxon>
    </lineage>
</organism>
<dbReference type="Proteomes" id="UP000199501">
    <property type="component" value="Unassembled WGS sequence"/>
</dbReference>
<dbReference type="AlphaFoldDB" id="A0A1G6P1G9"/>
<evidence type="ECO:0000313" key="2">
    <source>
        <dbReference type="Proteomes" id="UP000199501"/>
    </source>
</evidence>
<reference evidence="2" key="1">
    <citation type="submission" date="2016-10" db="EMBL/GenBank/DDBJ databases">
        <authorList>
            <person name="Varghese N."/>
            <person name="Submissions S."/>
        </authorList>
    </citation>
    <scope>NUCLEOTIDE SEQUENCE [LARGE SCALE GENOMIC DNA]</scope>
    <source>
        <strain evidence="2">IBRC-M 10403</strain>
    </source>
</reference>
<dbReference type="InterPro" id="IPR014942">
    <property type="entry name" value="AbiEii"/>
</dbReference>
<dbReference type="RefSeq" id="WP_091449754.1">
    <property type="nucleotide sequence ID" value="NZ_FMZZ01000004.1"/>
</dbReference>
<keyword evidence="1" id="KW-0808">Transferase</keyword>
<dbReference type="OrthoDB" id="4084402at2"/>
<evidence type="ECO:0000313" key="1">
    <source>
        <dbReference type="EMBL" id="SDC73828.1"/>
    </source>
</evidence>
<accession>A0A1G6P1G9</accession>
<protein>
    <submittedName>
        <fullName evidence="1">Nucleotidyl transferase AbiEii toxin, Type IV TA system</fullName>
    </submittedName>
</protein>
<dbReference type="Pfam" id="PF08843">
    <property type="entry name" value="AbiEii"/>
    <property type="match status" value="1"/>
</dbReference>
<proteinExistence type="predicted"/>
<keyword evidence="2" id="KW-1185">Reference proteome</keyword>
<name>A0A1G6P1G9_9PSEU</name>
<dbReference type="STRING" id="1271860.SAMN05216174_10462"/>
<dbReference type="EMBL" id="FMZZ01000004">
    <property type="protein sequence ID" value="SDC73828.1"/>
    <property type="molecule type" value="Genomic_DNA"/>
</dbReference>
<dbReference type="GO" id="GO:0016740">
    <property type="term" value="F:transferase activity"/>
    <property type="evidence" value="ECO:0007669"/>
    <property type="project" value="UniProtKB-KW"/>
</dbReference>
<gene>
    <name evidence="1" type="ORF">SAMN05216174_10462</name>
</gene>
<sequence length="305" mass="33647">MDLPAAARRRLNNLARNHARATGQNSTTLVERYLYDRLLARLATHDAEGWLVKGGQALLRRYPHARHTRDLDLLHLTSLSADLDDAVAVLRTAVALDLGDHLHYVYRDTTTASKGGQARRVRFTPYYGRTALNTISVDLVVGHTPLGQPTTRSLQSCVPGLDDGQWPDVHLYPIVDHIADKISAMYERHGPQAIPSSRSHDLVDLLLIILSETIDGTTMHTALHAEVARRRQRGTMLILPAKFHVPGGQSWSAGYARDARGVTGLARHQTLNEAAGLAAAFITPLLTATPPGRWTPDHLRWLNPP</sequence>